<dbReference type="Pfam" id="PF20846">
    <property type="entry name" value="PNMA_N"/>
    <property type="match status" value="1"/>
</dbReference>
<reference evidence="3" key="1">
    <citation type="submission" date="2025-08" db="UniProtKB">
        <authorList>
            <consortium name="Ensembl"/>
        </authorList>
    </citation>
    <scope>IDENTIFICATION</scope>
</reference>
<dbReference type="PANTHER" id="PTHR23095">
    <property type="entry name" value="PARANEOPLASTIC ANTIGEN"/>
    <property type="match status" value="1"/>
</dbReference>
<evidence type="ECO:0000259" key="2">
    <source>
        <dbReference type="Pfam" id="PF20846"/>
    </source>
</evidence>
<comment type="similarity">
    <text evidence="1">Belongs to the PNMA family.</text>
</comment>
<dbReference type="Proteomes" id="UP000694385">
    <property type="component" value="Unassembled WGS sequence"/>
</dbReference>
<dbReference type="Ensembl" id="ENSJJAT00000030100.1">
    <property type="protein sequence ID" value="ENSJJAP00000023523.1"/>
    <property type="gene ID" value="ENSJJAG00000023268.1"/>
</dbReference>
<evidence type="ECO:0000313" key="4">
    <source>
        <dbReference type="Proteomes" id="UP000694385"/>
    </source>
</evidence>
<evidence type="ECO:0000313" key="3">
    <source>
        <dbReference type="Ensembl" id="ENSJJAP00000023523.1"/>
    </source>
</evidence>
<proteinExistence type="inferred from homology"/>
<dbReference type="InterPro" id="IPR048271">
    <property type="entry name" value="PNMA_N"/>
</dbReference>
<dbReference type="InterPro" id="IPR026523">
    <property type="entry name" value="PNMA"/>
</dbReference>
<name>A0A8C5LIL8_JACJA</name>
<evidence type="ECO:0000256" key="1">
    <source>
        <dbReference type="ARBA" id="ARBA00007024"/>
    </source>
</evidence>
<dbReference type="AlphaFoldDB" id="A0A8C5LIL8"/>
<dbReference type="GeneTree" id="ENSGT01030000234522"/>
<organism evidence="3 4">
    <name type="scientific">Jaculus jaculus</name>
    <name type="common">Lesser Egyptian jerboa</name>
    <dbReference type="NCBI Taxonomy" id="51337"/>
    <lineage>
        <taxon>Eukaryota</taxon>
        <taxon>Metazoa</taxon>
        <taxon>Chordata</taxon>
        <taxon>Craniata</taxon>
        <taxon>Vertebrata</taxon>
        <taxon>Euteleostomi</taxon>
        <taxon>Mammalia</taxon>
        <taxon>Eutheria</taxon>
        <taxon>Euarchontoglires</taxon>
        <taxon>Glires</taxon>
        <taxon>Rodentia</taxon>
        <taxon>Myomorpha</taxon>
        <taxon>Dipodoidea</taxon>
        <taxon>Dipodidae</taxon>
        <taxon>Dipodinae</taxon>
        <taxon>Jaculus</taxon>
    </lineage>
</organism>
<accession>A0A8C5LIL8</accession>
<reference evidence="3" key="2">
    <citation type="submission" date="2025-09" db="UniProtKB">
        <authorList>
            <consortium name="Ensembl"/>
        </authorList>
    </citation>
    <scope>IDENTIFICATION</scope>
</reference>
<protein>
    <recommendedName>
        <fullName evidence="2">Paraneoplastic antigen Ma-like N-terminal domain-containing protein</fullName>
    </recommendedName>
</protein>
<keyword evidence="4" id="KW-1185">Reference proteome</keyword>
<feature type="domain" description="Paraneoplastic antigen Ma-like N-terminal" evidence="2">
    <location>
        <begin position="10"/>
        <end position="101"/>
    </location>
</feature>
<dbReference type="PANTHER" id="PTHR23095:SF20">
    <property type="entry name" value="PARANEOPLASTIC ANTIGEN MA6E"/>
    <property type="match status" value="1"/>
</dbReference>
<sequence length="148" mass="16037">MLPSSKSSAVALAILQDWCRWMGVNAQCSVLILGIPDDCEEEEFQEALQAALRPLGRYRVICKVFRRELGAKVALVEFAGNVDQHLIPQEIPNNRGPWTVMFPIFLHRDVDEGGGAGEKGVSGKTRVSISDVEVAGVIGAVGGSCRCR</sequence>